<proteinExistence type="predicted"/>
<dbReference type="InParanoid" id="A0A2H3DBL3"/>
<keyword evidence="2" id="KW-1185">Reference proteome</keyword>
<protein>
    <recommendedName>
        <fullName evidence="3">DUF952-domain-containing protein</fullName>
    </recommendedName>
</protein>
<name>A0A2H3DBL3_ARMGA</name>
<sequence length="201" mass="22387">MTDSNIPIPRFVYKIVPSQPPSPLPHSLPLSALDAHDGFIHLSDASQVAKTADLFFADFEKVWLLQLDTAVVKIEGGIFVWAENLPGCVHLYGREKDTWDGARLGEGTIRDIKECRRHLGTENWVDNMRNQAEQGWLVDQLLLLSVLSLCAHLLHASRAIVMMPRSNLLLELTFPTVLFLQHSKEGHDGLVTSKVSGTRAS</sequence>
<dbReference type="EMBL" id="KZ293674">
    <property type="protein sequence ID" value="PBK88258.1"/>
    <property type="molecule type" value="Genomic_DNA"/>
</dbReference>
<dbReference type="Proteomes" id="UP000217790">
    <property type="component" value="Unassembled WGS sequence"/>
</dbReference>
<organism evidence="1 2">
    <name type="scientific">Armillaria gallica</name>
    <name type="common">Bulbous honey fungus</name>
    <name type="synonym">Armillaria bulbosa</name>
    <dbReference type="NCBI Taxonomy" id="47427"/>
    <lineage>
        <taxon>Eukaryota</taxon>
        <taxon>Fungi</taxon>
        <taxon>Dikarya</taxon>
        <taxon>Basidiomycota</taxon>
        <taxon>Agaricomycotina</taxon>
        <taxon>Agaricomycetes</taxon>
        <taxon>Agaricomycetidae</taxon>
        <taxon>Agaricales</taxon>
        <taxon>Marasmiineae</taxon>
        <taxon>Physalacriaceae</taxon>
        <taxon>Armillaria</taxon>
    </lineage>
</organism>
<evidence type="ECO:0000313" key="1">
    <source>
        <dbReference type="EMBL" id="PBK88258.1"/>
    </source>
</evidence>
<dbReference type="AlphaFoldDB" id="A0A2H3DBL3"/>
<accession>A0A2H3DBL3</accession>
<dbReference type="OMA" id="NTETPTY"/>
<dbReference type="PANTHER" id="PTHR34129">
    <property type="entry name" value="BLR1139 PROTEIN"/>
    <property type="match status" value="1"/>
</dbReference>
<dbReference type="STRING" id="47427.A0A2H3DBL3"/>
<dbReference type="Gene3D" id="3.20.170.20">
    <property type="entry name" value="Protein of unknown function DUF952"/>
    <property type="match status" value="1"/>
</dbReference>
<dbReference type="OrthoDB" id="3335358at2759"/>
<evidence type="ECO:0000313" key="2">
    <source>
        <dbReference type="Proteomes" id="UP000217790"/>
    </source>
</evidence>
<dbReference type="PANTHER" id="PTHR34129:SF1">
    <property type="entry name" value="DUF952 DOMAIN-CONTAINING PROTEIN"/>
    <property type="match status" value="1"/>
</dbReference>
<evidence type="ECO:0008006" key="3">
    <source>
        <dbReference type="Google" id="ProtNLM"/>
    </source>
</evidence>
<dbReference type="InterPro" id="IPR009297">
    <property type="entry name" value="DUF952"/>
</dbReference>
<gene>
    <name evidence="1" type="ORF">ARMGADRAFT_436121</name>
</gene>
<reference evidence="2" key="1">
    <citation type="journal article" date="2017" name="Nat. Ecol. Evol.">
        <title>Genome expansion and lineage-specific genetic innovations in the forest pathogenic fungi Armillaria.</title>
        <authorList>
            <person name="Sipos G."/>
            <person name="Prasanna A.N."/>
            <person name="Walter M.C."/>
            <person name="O'Connor E."/>
            <person name="Balint B."/>
            <person name="Krizsan K."/>
            <person name="Kiss B."/>
            <person name="Hess J."/>
            <person name="Varga T."/>
            <person name="Slot J."/>
            <person name="Riley R."/>
            <person name="Boka B."/>
            <person name="Rigling D."/>
            <person name="Barry K."/>
            <person name="Lee J."/>
            <person name="Mihaltcheva S."/>
            <person name="LaButti K."/>
            <person name="Lipzen A."/>
            <person name="Waldron R."/>
            <person name="Moloney N.M."/>
            <person name="Sperisen C."/>
            <person name="Kredics L."/>
            <person name="Vagvoelgyi C."/>
            <person name="Patrignani A."/>
            <person name="Fitzpatrick D."/>
            <person name="Nagy I."/>
            <person name="Doyle S."/>
            <person name="Anderson J.B."/>
            <person name="Grigoriev I.V."/>
            <person name="Gueldener U."/>
            <person name="Muensterkoetter M."/>
            <person name="Nagy L.G."/>
        </authorList>
    </citation>
    <scope>NUCLEOTIDE SEQUENCE [LARGE SCALE GENOMIC DNA]</scope>
    <source>
        <strain evidence="2">Ar21-2</strain>
    </source>
</reference>
<dbReference type="SUPFAM" id="SSF56399">
    <property type="entry name" value="ADP-ribosylation"/>
    <property type="match status" value="1"/>
</dbReference>
<dbReference type="Pfam" id="PF06108">
    <property type="entry name" value="DUF952"/>
    <property type="match status" value="1"/>
</dbReference>